<dbReference type="Pfam" id="PF09912">
    <property type="entry name" value="DUF2141"/>
    <property type="match status" value="1"/>
</dbReference>
<sequence>MRQHVSKFLVAGFLALQTIAVQAQVTLVFAGVASGQGQVAISVWDSAGSYLKRPYLAKRFSVGTVIDGELQVLLQEPLPKFCVVSAYYDKNNNGELDTNWLGVPLEAVGTTNDAQGKFGPPSYAAGLVEITGGAQVLHIPLRYVLGD</sequence>
<dbReference type="RefSeq" id="WP_183910712.1">
    <property type="nucleotide sequence ID" value="NZ_JACHXZ010000003.1"/>
</dbReference>
<dbReference type="EMBL" id="JACHXZ010000003">
    <property type="protein sequence ID" value="MBB3169231.1"/>
    <property type="molecule type" value="Genomic_DNA"/>
</dbReference>
<reference evidence="2 3" key="1">
    <citation type="submission" date="2020-08" db="EMBL/GenBank/DDBJ databases">
        <title>Genomic Encyclopedia of Type Strains, Phase III (KMG-III): the genomes of soil and plant-associated and newly described type strains.</title>
        <authorList>
            <person name="Whitman W."/>
        </authorList>
    </citation>
    <scope>NUCLEOTIDE SEQUENCE [LARGE SCALE GENOMIC DNA]</scope>
    <source>
        <strain evidence="2 3">CECT 8571</strain>
    </source>
</reference>
<evidence type="ECO:0000256" key="1">
    <source>
        <dbReference type="SAM" id="SignalP"/>
    </source>
</evidence>
<proteinExistence type="predicted"/>
<organism evidence="2 3">
    <name type="scientific">Simiduia aestuariiviva</name>
    <dbReference type="NCBI Taxonomy" id="1510459"/>
    <lineage>
        <taxon>Bacteria</taxon>
        <taxon>Pseudomonadati</taxon>
        <taxon>Pseudomonadota</taxon>
        <taxon>Gammaproteobacteria</taxon>
        <taxon>Cellvibrionales</taxon>
        <taxon>Cellvibrionaceae</taxon>
        <taxon>Simiduia</taxon>
    </lineage>
</organism>
<gene>
    <name evidence="2" type="ORF">FHS30_002439</name>
</gene>
<feature type="signal peptide" evidence="1">
    <location>
        <begin position="1"/>
        <end position="23"/>
    </location>
</feature>
<evidence type="ECO:0000313" key="3">
    <source>
        <dbReference type="Proteomes" id="UP000559987"/>
    </source>
</evidence>
<feature type="chain" id="PRO_5032348501" evidence="1">
    <location>
        <begin position="24"/>
        <end position="147"/>
    </location>
</feature>
<comment type="caution">
    <text evidence="2">The sequence shown here is derived from an EMBL/GenBank/DDBJ whole genome shotgun (WGS) entry which is preliminary data.</text>
</comment>
<dbReference type="Proteomes" id="UP000559987">
    <property type="component" value="Unassembled WGS sequence"/>
</dbReference>
<dbReference type="InterPro" id="IPR018673">
    <property type="entry name" value="DUF2141"/>
</dbReference>
<accession>A0A839UR82</accession>
<protein>
    <submittedName>
        <fullName evidence="2">Uncharacterized protein (DUF2141 family)</fullName>
    </submittedName>
</protein>
<dbReference type="AlphaFoldDB" id="A0A839UR82"/>
<name>A0A839UR82_9GAMM</name>
<evidence type="ECO:0000313" key="2">
    <source>
        <dbReference type="EMBL" id="MBB3169231.1"/>
    </source>
</evidence>
<keyword evidence="3" id="KW-1185">Reference proteome</keyword>
<keyword evidence="1" id="KW-0732">Signal</keyword>